<organism evidence="1">
    <name type="scientific">hydrothermal vent metagenome</name>
    <dbReference type="NCBI Taxonomy" id="652676"/>
    <lineage>
        <taxon>unclassified sequences</taxon>
        <taxon>metagenomes</taxon>
        <taxon>ecological metagenomes</taxon>
    </lineage>
</organism>
<sequence>MLDISLEDTFGKRYVIKTFQQNTHQGALQPLKFSDKNRAFSFVCGLRVPHGYWQRTLGSIERGSLSSFHCKSDSGQSSPEHRISQYLYYKRIYIYELVNSRAHKDAQGSRSFEQSNGDRYTFNHVSAQLLAGPHQYVALNSETDIADLLRELPCDERQLDELARSLDLGGTPGSGNGHSRARISAGIMAGEIIVSVRPKRVIPPEPVVLQALTAADRPMVVEPALSCQAGEGCACWRCAGYEKSGTDTGRGR</sequence>
<proteinExistence type="predicted"/>
<gene>
    <name evidence="1" type="ORF">MNBD_GAMMA10-1201</name>
</gene>
<evidence type="ECO:0000313" key="1">
    <source>
        <dbReference type="EMBL" id="VAW73620.1"/>
    </source>
</evidence>
<dbReference type="EMBL" id="UOFJ01000722">
    <property type="protein sequence ID" value="VAW73620.1"/>
    <property type="molecule type" value="Genomic_DNA"/>
</dbReference>
<accession>A0A3B0Y9Z2</accession>
<name>A0A3B0Y9Z2_9ZZZZ</name>
<protein>
    <submittedName>
        <fullName evidence="1">Uncharacterized protein</fullName>
    </submittedName>
</protein>
<reference evidence="1" key="1">
    <citation type="submission" date="2018-06" db="EMBL/GenBank/DDBJ databases">
        <authorList>
            <person name="Zhirakovskaya E."/>
        </authorList>
    </citation>
    <scope>NUCLEOTIDE SEQUENCE</scope>
</reference>
<dbReference type="AlphaFoldDB" id="A0A3B0Y9Z2"/>